<comment type="similarity">
    <text evidence="1">Belongs to the peptidase S41A family.</text>
</comment>
<evidence type="ECO:0000313" key="7">
    <source>
        <dbReference type="Proteomes" id="UP000034344"/>
    </source>
</evidence>
<dbReference type="Pfam" id="PF22694">
    <property type="entry name" value="CtpB_N-like"/>
    <property type="match status" value="1"/>
</dbReference>
<dbReference type="Pfam" id="PF17820">
    <property type="entry name" value="PDZ_6"/>
    <property type="match status" value="1"/>
</dbReference>
<sequence length="227" mass="25755">MNKKITNLLFVISIAVFLFGSGYKIGQYKANKTSYNIVNSDKKADQSRNIDFDLFWETWEKVEQKYIDQKKVDAKKMFYGAIKGMVASMDDPYTFFLTPEENKQTKDDLQGKFEGIGAQLGLKENRVVVIAPLKGSPSEAAGIKAGDFINKVNGQPTKGWTLPQAVSKIRGDKGTKVTLTLQRNDKEFDTTITRSQIIVESVELKKSKEWFLIYETIQVVFWKAQSI</sequence>
<reference evidence="6 7" key="1">
    <citation type="journal article" date="2015" name="Nature">
        <title>rRNA introns, odd ribosomes, and small enigmatic genomes across a large radiation of phyla.</title>
        <authorList>
            <person name="Brown C.T."/>
            <person name="Hug L.A."/>
            <person name="Thomas B.C."/>
            <person name="Sharon I."/>
            <person name="Castelle C.J."/>
            <person name="Singh A."/>
            <person name="Wilkins M.J."/>
            <person name="Williams K.H."/>
            <person name="Banfield J.F."/>
        </authorList>
    </citation>
    <scope>NUCLEOTIDE SEQUENCE [LARGE SCALE GENOMIC DNA]</scope>
</reference>
<dbReference type="STRING" id="1618480.US11_C0004G0041"/>
<dbReference type="PROSITE" id="PS50106">
    <property type="entry name" value="PDZ"/>
    <property type="match status" value="1"/>
</dbReference>
<organism evidence="6 7">
    <name type="scientific">Candidatus Roizmanbacteria bacterium GW2011_GWA2_36_23</name>
    <dbReference type="NCBI Taxonomy" id="1618480"/>
    <lineage>
        <taxon>Bacteria</taxon>
        <taxon>Candidatus Roizmaniibacteriota</taxon>
    </lineage>
</organism>
<dbReference type="InterPro" id="IPR036034">
    <property type="entry name" value="PDZ_sf"/>
</dbReference>
<keyword evidence="2 6" id="KW-0645">Protease</keyword>
<dbReference type="SUPFAM" id="SSF50156">
    <property type="entry name" value="PDZ domain-like"/>
    <property type="match status" value="1"/>
</dbReference>
<dbReference type="FunFam" id="2.30.42.10:FF:000063">
    <property type="entry name" value="Peptidase, S41 family"/>
    <property type="match status" value="1"/>
</dbReference>
<dbReference type="EMBL" id="LBRS01000004">
    <property type="protein sequence ID" value="KKQ01771.1"/>
    <property type="molecule type" value="Genomic_DNA"/>
</dbReference>
<accession>A0A0G0HCY7</accession>
<evidence type="ECO:0000256" key="2">
    <source>
        <dbReference type="ARBA" id="ARBA00022670"/>
    </source>
</evidence>
<dbReference type="CDD" id="cd06782">
    <property type="entry name" value="cpPDZ_CPP-like"/>
    <property type="match status" value="1"/>
</dbReference>
<protein>
    <submittedName>
        <fullName evidence="6">Carboxyl-terminal protease</fullName>
    </submittedName>
</protein>
<evidence type="ECO:0000259" key="5">
    <source>
        <dbReference type="PROSITE" id="PS50106"/>
    </source>
</evidence>
<dbReference type="GO" id="GO:0004175">
    <property type="term" value="F:endopeptidase activity"/>
    <property type="evidence" value="ECO:0007669"/>
    <property type="project" value="TreeGrafter"/>
</dbReference>
<evidence type="ECO:0000256" key="4">
    <source>
        <dbReference type="ARBA" id="ARBA00022825"/>
    </source>
</evidence>
<keyword evidence="3" id="KW-0378">Hydrolase</keyword>
<dbReference type="Gene3D" id="3.30.750.44">
    <property type="match status" value="1"/>
</dbReference>
<dbReference type="AlphaFoldDB" id="A0A0G0HCY7"/>
<dbReference type="GO" id="GO:0030288">
    <property type="term" value="C:outer membrane-bounded periplasmic space"/>
    <property type="evidence" value="ECO:0007669"/>
    <property type="project" value="TreeGrafter"/>
</dbReference>
<feature type="domain" description="PDZ" evidence="5">
    <location>
        <begin position="117"/>
        <end position="170"/>
    </location>
</feature>
<dbReference type="PANTHER" id="PTHR32060:SF30">
    <property type="entry name" value="CARBOXY-TERMINAL PROCESSING PROTEASE CTPA"/>
    <property type="match status" value="1"/>
</dbReference>
<name>A0A0G0HCY7_9BACT</name>
<dbReference type="PANTHER" id="PTHR32060">
    <property type="entry name" value="TAIL-SPECIFIC PROTEASE"/>
    <property type="match status" value="1"/>
</dbReference>
<dbReference type="InterPro" id="IPR001478">
    <property type="entry name" value="PDZ"/>
</dbReference>
<proteinExistence type="inferred from homology"/>
<dbReference type="GO" id="GO:0008236">
    <property type="term" value="F:serine-type peptidase activity"/>
    <property type="evidence" value="ECO:0007669"/>
    <property type="project" value="UniProtKB-KW"/>
</dbReference>
<dbReference type="GO" id="GO:0007165">
    <property type="term" value="P:signal transduction"/>
    <property type="evidence" value="ECO:0007669"/>
    <property type="project" value="TreeGrafter"/>
</dbReference>
<dbReference type="GO" id="GO:0006508">
    <property type="term" value="P:proteolysis"/>
    <property type="evidence" value="ECO:0007669"/>
    <property type="project" value="UniProtKB-KW"/>
</dbReference>
<keyword evidence="4" id="KW-0720">Serine protease</keyword>
<comment type="caution">
    <text evidence="6">The sequence shown here is derived from an EMBL/GenBank/DDBJ whole genome shotgun (WGS) entry which is preliminary data.</text>
</comment>
<dbReference type="SMART" id="SM00228">
    <property type="entry name" value="PDZ"/>
    <property type="match status" value="1"/>
</dbReference>
<dbReference type="InterPro" id="IPR055210">
    <property type="entry name" value="CtpA/B_N"/>
</dbReference>
<gene>
    <name evidence="6" type="ORF">US11_C0004G0041</name>
</gene>
<dbReference type="InterPro" id="IPR041489">
    <property type="entry name" value="PDZ_6"/>
</dbReference>
<evidence type="ECO:0000256" key="3">
    <source>
        <dbReference type="ARBA" id="ARBA00022801"/>
    </source>
</evidence>
<dbReference type="Gene3D" id="2.30.42.10">
    <property type="match status" value="1"/>
</dbReference>
<evidence type="ECO:0000313" key="6">
    <source>
        <dbReference type="EMBL" id="KKQ01771.1"/>
    </source>
</evidence>
<dbReference type="Proteomes" id="UP000034344">
    <property type="component" value="Unassembled WGS sequence"/>
</dbReference>
<evidence type="ECO:0000256" key="1">
    <source>
        <dbReference type="ARBA" id="ARBA00009179"/>
    </source>
</evidence>